<feature type="compositionally biased region" description="Basic residues" evidence="3">
    <location>
        <begin position="474"/>
        <end position="484"/>
    </location>
</feature>
<organism evidence="5 6">
    <name type="scientific">Maudiozyma humilis</name>
    <name type="common">Sour dough yeast</name>
    <name type="synonym">Kazachstania humilis</name>
    <dbReference type="NCBI Taxonomy" id="51915"/>
    <lineage>
        <taxon>Eukaryota</taxon>
        <taxon>Fungi</taxon>
        <taxon>Dikarya</taxon>
        <taxon>Ascomycota</taxon>
        <taxon>Saccharomycotina</taxon>
        <taxon>Saccharomycetes</taxon>
        <taxon>Saccharomycetales</taxon>
        <taxon>Saccharomycetaceae</taxon>
        <taxon>Maudiozyma</taxon>
    </lineage>
</organism>
<feature type="repeat" description="Pumilio" evidence="2">
    <location>
        <begin position="628"/>
        <end position="663"/>
    </location>
</feature>
<feature type="compositionally biased region" description="Low complexity" evidence="3">
    <location>
        <begin position="485"/>
        <end position="498"/>
    </location>
</feature>
<dbReference type="InterPro" id="IPR011989">
    <property type="entry name" value="ARM-like"/>
</dbReference>
<feature type="repeat" description="Pumilio" evidence="2">
    <location>
        <begin position="591"/>
        <end position="627"/>
    </location>
</feature>
<feature type="repeat" description="Pumilio" evidence="2">
    <location>
        <begin position="740"/>
        <end position="777"/>
    </location>
</feature>
<reference evidence="5 6" key="1">
    <citation type="journal article" date="2023" name="Elife">
        <title>Identification of key yeast species and microbe-microbe interactions impacting larval growth of Drosophila in the wild.</title>
        <authorList>
            <person name="Mure A."/>
            <person name="Sugiura Y."/>
            <person name="Maeda R."/>
            <person name="Honda K."/>
            <person name="Sakurai N."/>
            <person name="Takahashi Y."/>
            <person name="Watada M."/>
            <person name="Katoh T."/>
            <person name="Gotoh A."/>
            <person name="Gotoh Y."/>
            <person name="Taniguchi I."/>
            <person name="Nakamura K."/>
            <person name="Hayashi T."/>
            <person name="Katayama T."/>
            <person name="Uemura T."/>
            <person name="Hattori Y."/>
        </authorList>
    </citation>
    <scope>NUCLEOTIDE SEQUENCE [LARGE SCALE GENOMIC DNA]</scope>
    <source>
        <strain evidence="5 6">KH-74</strain>
    </source>
</reference>
<feature type="compositionally biased region" description="Basic and acidic residues" evidence="3">
    <location>
        <begin position="284"/>
        <end position="304"/>
    </location>
</feature>
<protein>
    <submittedName>
        <fullName evidence="5">Puf4 protein</fullName>
    </submittedName>
</protein>
<feature type="repeat" description="Pumilio" evidence="2">
    <location>
        <begin position="555"/>
        <end position="590"/>
    </location>
</feature>
<feature type="domain" description="PUM-HD" evidence="4">
    <location>
        <begin position="497"/>
        <end position="844"/>
    </location>
</feature>
<dbReference type="PANTHER" id="PTHR12537">
    <property type="entry name" value="RNA BINDING PROTEIN PUMILIO-RELATED"/>
    <property type="match status" value="1"/>
</dbReference>
<dbReference type="InterPro" id="IPR033712">
    <property type="entry name" value="Pumilio_RNA-bd"/>
</dbReference>
<dbReference type="InterPro" id="IPR033133">
    <property type="entry name" value="PUM-HD"/>
</dbReference>
<feature type="repeat" description="Pumilio" evidence="2">
    <location>
        <begin position="664"/>
        <end position="699"/>
    </location>
</feature>
<keyword evidence="1" id="KW-0677">Repeat</keyword>
<dbReference type="GO" id="GO:0080090">
    <property type="term" value="P:regulation of primary metabolic process"/>
    <property type="evidence" value="ECO:0007669"/>
    <property type="project" value="UniProtKB-ARBA"/>
</dbReference>
<dbReference type="PROSITE" id="PS50303">
    <property type="entry name" value="PUM_HD"/>
    <property type="match status" value="1"/>
</dbReference>
<dbReference type="FunFam" id="1.25.10.10:FF:000237">
    <property type="entry name" value="Pumilio homolog 9"/>
    <property type="match status" value="1"/>
</dbReference>
<dbReference type="EMBL" id="BTGD01000016">
    <property type="protein sequence ID" value="GMM57809.1"/>
    <property type="molecule type" value="Genomic_DNA"/>
</dbReference>
<dbReference type="InterPro" id="IPR001313">
    <property type="entry name" value="Pumilio_RNA-bd_rpt"/>
</dbReference>
<dbReference type="AlphaFoldDB" id="A0AAV5S1R8"/>
<dbReference type="PROSITE" id="PS50302">
    <property type="entry name" value="PUM"/>
    <property type="match status" value="7"/>
</dbReference>
<name>A0AAV5S1R8_MAUHU</name>
<feature type="region of interest" description="Disordered" evidence="3">
    <location>
        <begin position="173"/>
        <end position="201"/>
    </location>
</feature>
<feature type="region of interest" description="Disordered" evidence="3">
    <location>
        <begin position="462"/>
        <end position="500"/>
    </location>
</feature>
<evidence type="ECO:0000313" key="6">
    <source>
        <dbReference type="Proteomes" id="UP001377567"/>
    </source>
</evidence>
<dbReference type="Gene3D" id="1.25.10.10">
    <property type="entry name" value="Leucine-rich Repeat Variant"/>
    <property type="match status" value="1"/>
</dbReference>
<feature type="compositionally biased region" description="Polar residues" evidence="3">
    <location>
        <begin position="181"/>
        <end position="192"/>
    </location>
</feature>
<gene>
    <name evidence="5" type="ORF">DAKH74_044250</name>
</gene>
<feature type="compositionally biased region" description="Low complexity" evidence="3">
    <location>
        <begin position="233"/>
        <end position="255"/>
    </location>
</feature>
<proteinExistence type="predicted"/>
<dbReference type="PANTHER" id="PTHR12537:SF13">
    <property type="entry name" value="PUMILIO HOMOLOGY DOMAIN FAMILY MEMBER 4"/>
    <property type="match status" value="1"/>
</dbReference>
<evidence type="ECO:0000256" key="3">
    <source>
        <dbReference type="SAM" id="MobiDB-lite"/>
    </source>
</evidence>
<dbReference type="Proteomes" id="UP001377567">
    <property type="component" value="Unassembled WGS sequence"/>
</dbReference>
<feature type="repeat" description="Pumilio" evidence="2">
    <location>
        <begin position="519"/>
        <end position="554"/>
    </location>
</feature>
<dbReference type="InterPro" id="IPR016024">
    <property type="entry name" value="ARM-type_fold"/>
</dbReference>
<feature type="region of interest" description="Disordered" evidence="3">
    <location>
        <begin position="233"/>
        <end position="313"/>
    </location>
</feature>
<accession>A0AAV5S1R8</accession>
<evidence type="ECO:0000256" key="1">
    <source>
        <dbReference type="ARBA" id="ARBA00022737"/>
    </source>
</evidence>
<dbReference type="GO" id="GO:0010608">
    <property type="term" value="P:post-transcriptional regulation of gene expression"/>
    <property type="evidence" value="ECO:0007669"/>
    <property type="project" value="TreeGrafter"/>
</dbReference>
<dbReference type="GO" id="GO:0003729">
    <property type="term" value="F:mRNA binding"/>
    <property type="evidence" value="ECO:0007669"/>
    <property type="project" value="UniProtKB-ARBA"/>
</dbReference>
<keyword evidence="6" id="KW-1185">Reference proteome</keyword>
<dbReference type="CDD" id="cd07920">
    <property type="entry name" value="Pumilio"/>
    <property type="match status" value="1"/>
</dbReference>
<dbReference type="GO" id="GO:0010629">
    <property type="term" value="P:negative regulation of gene expression"/>
    <property type="evidence" value="ECO:0007669"/>
    <property type="project" value="UniProtKB-ARBA"/>
</dbReference>
<evidence type="ECO:0000313" key="5">
    <source>
        <dbReference type="EMBL" id="GMM57809.1"/>
    </source>
</evidence>
<sequence>MTASTNTAKDAEAKVDPVVAGNISAALGDLNLDDDGVETIDRAAADPSPRAADFANGNMPPHPHFNGGMPPNMFPGQPPMMNMGFMGYNQMMPPMPHQQGFFGPGDFQDNSNSNANNAMGNIPGPMMPGPMMFGQNGDMGAFANPLNGMPNFVPGMDAAASTEPAGVPVTGATGFNEDLWPNSTRTQSNTAELTEPAAGEAASNVAFRRQTFHTISSTSASANATTVTTTETTAAALESTTTTTGATTMRTMSAAVGAKTRTKSTSVQSADRDALFATPSASELAKDSDAKNSDSDSKGKKKDMSNPQTYAAAYPYGGPALQHMNADGSPMMNGMPSPFPGRYDFAGGAPFQPFAPMGAHPGGPMPGHSALPHMSPSPVPFAGMPGNENMPNGGGAAGQDDTHMQMHPHPHGFPPMMQNPHGHPQNGSPPPWMYNGPPFNGMVPPMNGHHGNMNMMGNGNHNGKGSGRGNGKNVHFHGKNRHGRGNYYGNNNNGNGNNSQYSQAKMEEAARFADATLDEFVGNMYSICKDQHGCRFLQKQLDTLGAPAADQIFAETKEHAVELMTDSFGNYLIQKLIEKITPEQKIELCQIAAPNFVEIAMNPHGTRALQKLIECSSSDVEAKIIIDSLRDAVVDLSKDLNGNHVIQKCLQTLEPENFQFIFDAICNDCVTIATHRHGCCVLQRCLDYGTKEQCNTLCDKLLSLIDRLTLDPFGNYVVQYIITKETEKKEYDYTYKIVHLIKLKIVELSVHKFGSNVIEKLLRTPVVAETLILELVNNKGEADIKILLNDSYGNYVLQTALDVAHDQNDSIHDKLSAMVTPLLVGPIRNTPHGKRIVAMLHLEEQ</sequence>
<feature type="repeat" description="Pumilio" evidence="2">
    <location>
        <begin position="700"/>
        <end position="739"/>
    </location>
</feature>
<dbReference type="SMART" id="SM00025">
    <property type="entry name" value="Pumilio"/>
    <property type="match status" value="8"/>
</dbReference>
<dbReference type="GO" id="GO:0005737">
    <property type="term" value="C:cytoplasm"/>
    <property type="evidence" value="ECO:0007669"/>
    <property type="project" value="TreeGrafter"/>
</dbReference>
<comment type="caution">
    <text evidence="5">The sequence shown here is derived from an EMBL/GenBank/DDBJ whole genome shotgun (WGS) entry which is preliminary data.</text>
</comment>
<evidence type="ECO:0000259" key="4">
    <source>
        <dbReference type="PROSITE" id="PS50303"/>
    </source>
</evidence>
<dbReference type="Pfam" id="PF00806">
    <property type="entry name" value="PUF"/>
    <property type="match status" value="8"/>
</dbReference>
<evidence type="ECO:0000256" key="2">
    <source>
        <dbReference type="PROSITE-ProRule" id="PRU00317"/>
    </source>
</evidence>
<dbReference type="SUPFAM" id="SSF48371">
    <property type="entry name" value="ARM repeat"/>
    <property type="match status" value="1"/>
</dbReference>